<sequence>MSPLLHRCIKQFINLSRQSSQIKPSAEVFERIPPYFQLSNGFNKENEKSASDLIQSMVVYEDFISDTEEKSILDEIEPYLKNLRYEFDHWDDAIHGYRETERLKWSSENTKILDRVRNLAFPPNVAQLKYVHILDLDKKGFIKPHIDAIRFCGDTIAGLSLLSNSIMRLVHDKNKDLSADIFLKRRSLYVMKDTARFDYTHEILSNEFSKFKDQLIIKDRRVSIICRNEPKPENKL</sequence>
<keyword evidence="3" id="KW-1185">Reference proteome</keyword>
<comment type="caution">
    <text evidence="2">The sequence shown here is derived from an EMBL/GenBank/DDBJ whole genome shotgun (WGS) entry which is preliminary data.</text>
</comment>
<dbReference type="AlphaFoldDB" id="A0A8K0CCN4"/>
<dbReference type="InterPro" id="IPR032870">
    <property type="entry name" value="ALKBH7-like"/>
</dbReference>
<dbReference type="SUPFAM" id="SSF51197">
    <property type="entry name" value="Clavaminate synthase-like"/>
    <property type="match status" value="1"/>
</dbReference>
<accession>A0A8K0CCN4</accession>
<dbReference type="InterPro" id="IPR037151">
    <property type="entry name" value="AlkB-like_sf"/>
</dbReference>
<dbReference type="PANTHER" id="PTHR21052:SF0">
    <property type="entry name" value="ALPHA-KETOGLUTARATE-DEPENDENT DIOXYGENASE ALKB HOMOLOG 7, MITOCHONDRIAL"/>
    <property type="match status" value="1"/>
</dbReference>
<organism evidence="2 3">
    <name type="scientific">Ignelater luminosus</name>
    <name type="common">Cucubano</name>
    <name type="synonym">Pyrophorus luminosus</name>
    <dbReference type="NCBI Taxonomy" id="2038154"/>
    <lineage>
        <taxon>Eukaryota</taxon>
        <taxon>Metazoa</taxon>
        <taxon>Ecdysozoa</taxon>
        <taxon>Arthropoda</taxon>
        <taxon>Hexapoda</taxon>
        <taxon>Insecta</taxon>
        <taxon>Pterygota</taxon>
        <taxon>Neoptera</taxon>
        <taxon>Endopterygota</taxon>
        <taxon>Coleoptera</taxon>
        <taxon>Polyphaga</taxon>
        <taxon>Elateriformia</taxon>
        <taxon>Elateroidea</taxon>
        <taxon>Elateridae</taxon>
        <taxon>Agrypninae</taxon>
        <taxon>Pyrophorini</taxon>
        <taxon>Ignelater</taxon>
    </lineage>
</organism>
<dbReference type="GO" id="GO:0005759">
    <property type="term" value="C:mitochondrial matrix"/>
    <property type="evidence" value="ECO:0007669"/>
    <property type="project" value="TreeGrafter"/>
</dbReference>
<dbReference type="Gene3D" id="2.60.120.590">
    <property type="entry name" value="Alpha-ketoglutarate-dependent dioxygenase AlkB-like"/>
    <property type="match status" value="1"/>
</dbReference>
<dbReference type="PANTHER" id="PTHR21052">
    <property type="entry name" value="SPERMATOGENESIS ASSOCIATED 11-RELATED"/>
    <property type="match status" value="1"/>
</dbReference>
<dbReference type="GO" id="GO:0006631">
    <property type="term" value="P:fatty acid metabolic process"/>
    <property type="evidence" value="ECO:0007669"/>
    <property type="project" value="TreeGrafter"/>
</dbReference>
<dbReference type="Proteomes" id="UP000801492">
    <property type="component" value="Unassembled WGS sequence"/>
</dbReference>
<proteinExistence type="predicted"/>
<dbReference type="GO" id="GO:0006974">
    <property type="term" value="P:DNA damage response"/>
    <property type="evidence" value="ECO:0007669"/>
    <property type="project" value="InterPro"/>
</dbReference>
<dbReference type="OrthoDB" id="28127at2759"/>
<dbReference type="EMBL" id="VTPC01090587">
    <property type="protein sequence ID" value="KAF2882836.1"/>
    <property type="molecule type" value="Genomic_DNA"/>
</dbReference>
<gene>
    <name evidence="2" type="ORF">ILUMI_23348</name>
</gene>
<reference evidence="2" key="1">
    <citation type="submission" date="2019-08" db="EMBL/GenBank/DDBJ databases">
        <title>The genome of the North American firefly Photinus pyralis.</title>
        <authorList>
            <consortium name="Photinus pyralis genome working group"/>
            <person name="Fallon T.R."/>
            <person name="Sander Lower S.E."/>
            <person name="Weng J.-K."/>
        </authorList>
    </citation>
    <scope>NUCLEOTIDE SEQUENCE</scope>
    <source>
        <strain evidence="2">TRF0915ILg1</strain>
        <tissue evidence="2">Whole body</tissue>
    </source>
</reference>
<comment type="cofactor">
    <cofactor evidence="1">
        <name>Fe(2+)</name>
        <dbReference type="ChEBI" id="CHEBI:29033"/>
    </cofactor>
</comment>
<evidence type="ECO:0000313" key="3">
    <source>
        <dbReference type="Proteomes" id="UP000801492"/>
    </source>
</evidence>
<protein>
    <submittedName>
        <fullName evidence="2">Uncharacterized protein</fullName>
    </submittedName>
</protein>
<evidence type="ECO:0000313" key="2">
    <source>
        <dbReference type="EMBL" id="KAF2882836.1"/>
    </source>
</evidence>
<evidence type="ECO:0000256" key="1">
    <source>
        <dbReference type="ARBA" id="ARBA00001954"/>
    </source>
</evidence>
<name>A0A8K0CCN4_IGNLU</name>